<evidence type="ECO:0000256" key="6">
    <source>
        <dbReference type="ARBA" id="ARBA00022989"/>
    </source>
</evidence>
<dbReference type="PANTHER" id="PTHR43848">
    <property type="entry name" value="PUTRESCINE TRANSPORT SYSTEM PERMEASE PROTEIN POTI"/>
    <property type="match status" value="1"/>
</dbReference>
<reference evidence="10" key="1">
    <citation type="submission" date="2015-10" db="EMBL/GenBank/DDBJ databases">
        <authorList>
            <person name="Gilbert D.G."/>
        </authorList>
    </citation>
    <scope>NUCLEOTIDE SEQUENCE</scope>
</reference>
<evidence type="ECO:0000256" key="1">
    <source>
        <dbReference type="ARBA" id="ARBA00004651"/>
    </source>
</evidence>
<dbReference type="SUPFAM" id="SSF161098">
    <property type="entry name" value="MetI-like"/>
    <property type="match status" value="1"/>
</dbReference>
<dbReference type="InterPro" id="IPR051789">
    <property type="entry name" value="Bact_Polyamine_Transport"/>
</dbReference>
<proteinExistence type="inferred from homology"/>
<feature type="transmembrane region" description="Helical" evidence="8">
    <location>
        <begin position="134"/>
        <end position="156"/>
    </location>
</feature>
<feature type="transmembrane region" description="Helical" evidence="8">
    <location>
        <begin position="238"/>
        <end position="259"/>
    </location>
</feature>
<dbReference type="Gene3D" id="1.10.3720.10">
    <property type="entry name" value="MetI-like"/>
    <property type="match status" value="1"/>
</dbReference>
<evidence type="ECO:0000259" key="9">
    <source>
        <dbReference type="PROSITE" id="PS50928"/>
    </source>
</evidence>
<keyword evidence="5 8" id="KW-0812">Transmembrane</keyword>
<name>A0A160TPX1_9ZZZZ</name>
<dbReference type="Pfam" id="PF00528">
    <property type="entry name" value="BPD_transp_1"/>
    <property type="match status" value="1"/>
</dbReference>
<comment type="similarity">
    <text evidence="2">Belongs to the binding-protein-dependent transport system permease family. CysTW subfamily.</text>
</comment>
<dbReference type="EMBL" id="CZRL01000045">
    <property type="protein sequence ID" value="CUS50923.1"/>
    <property type="molecule type" value="Genomic_DNA"/>
</dbReference>
<dbReference type="GO" id="GO:0005886">
    <property type="term" value="C:plasma membrane"/>
    <property type="evidence" value="ECO:0007669"/>
    <property type="project" value="UniProtKB-SubCell"/>
</dbReference>
<feature type="domain" description="ABC transmembrane type-1" evidence="9">
    <location>
        <begin position="68"/>
        <end position="256"/>
    </location>
</feature>
<feature type="transmembrane region" description="Helical" evidence="8">
    <location>
        <begin position="104"/>
        <end position="127"/>
    </location>
</feature>
<gene>
    <name evidence="10" type="ORF">MGWOODY_XGa2267</name>
</gene>
<dbReference type="InterPro" id="IPR000515">
    <property type="entry name" value="MetI-like"/>
</dbReference>
<evidence type="ECO:0000256" key="3">
    <source>
        <dbReference type="ARBA" id="ARBA00022448"/>
    </source>
</evidence>
<keyword evidence="4" id="KW-1003">Cell membrane</keyword>
<organism evidence="10">
    <name type="scientific">hydrothermal vent metagenome</name>
    <dbReference type="NCBI Taxonomy" id="652676"/>
    <lineage>
        <taxon>unclassified sequences</taxon>
        <taxon>metagenomes</taxon>
        <taxon>ecological metagenomes</taxon>
    </lineage>
</organism>
<evidence type="ECO:0000256" key="7">
    <source>
        <dbReference type="ARBA" id="ARBA00023136"/>
    </source>
</evidence>
<feature type="transmembrane region" description="Helical" evidence="8">
    <location>
        <begin position="181"/>
        <end position="201"/>
    </location>
</feature>
<sequence>MNEVAYIDRPNRPLYFYAILYLAFLYIPVLFLPLFSFNDNIYIAFPLKGFTTQWYVTMFNDQPMWAALNNSLRVACVSSAIATLLGLFGAKAVTRYRIPGVKPIIFVIMLPMVVPLIIMGVALLILVTRLGFNLSLYTIAMAHVLISVPFAMATLMSRFEGFDPSMEEASSDLGAGPWSTFWRVTLPMVAPGVLASFLLCFTISFDEFIMAFFLGGTDPTLPIFIWGQLRFPQRLPGVLALGSLILVISFVFVFFSLWLRRLGVEDTKSGI</sequence>
<protein>
    <submittedName>
        <fullName evidence="10">Spermidine Putrescine ABC transporter permease component potC (TC_3.A.1.11.1)</fullName>
    </submittedName>
</protein>
<evidence type="ECO:0000256" key="2">
    <source>
        <dbReference type="ARBA" id="ARBA00007069"/>
    </source>
</evidence>
<dbReference type="InterPro" id="IPR035906">
    <property type="entry name" value="MetI-like_sf"/>
</dbReference>
<feature type="transmembrane region" description="Helical" evidence="8">
    <location>
        <begin position="41"/>
        <end position="60"/>
    </location>
</feature>
<feature type="transmembrane region" description="Helical" evidence="8">
    <location>
        <begin position="72"/>
        <end position="92"/>
    </location>
</feature>
<feature type="transmembrane region" description="Helical" evidence="8">
    <location>
        <begin position="14"/>
        <end position="35"/>
    </location>
</feature>
<dbReference type="AlphaFoldDB" id="A0A160TPX1"/>
<keyword evidence="3" id="KW-0813">Transport</keyword>
<dbReference type="PROSITE" id="PS50928">
    <property type="entry name" value="ABC_TM1"/>
    <property type="match status" value="1"/>
</dbReference>
<accession>A0A160TPX1</accession>
<dbReference type="GO" id="GO:0055085">
    <property type="term" value="P:transmembrane transport"/>
    <property type="evidence" value="ECO:0007669"/>
    <property type="project" value="InterPro"/>
</dbReference>
<evidence type="ECO:0000313" key="10">
    <source>
        <dbReference type="EMBL" id="CUS50923.1"/>
    </source>
</evidence>
<evidence type="ECO:0000256" key="4">
    <source>
        <dbReference type="ARBA" id="ARBA00022475"/>
    </source>
</evidence>
<keyword evidence="6 8" id="KW-1133">Transmembrane helix</keyword>
<dbReference type="CDD" id="cd06261">
    <property type="entry name" value="TM_PBP2"/>
    <property type="match status" value="1"/>
</dbReference>
<evidence type="ECO:0000256" key="5">
    <source>
        <dbReference type="ARBA" id="ARBA00022692"/>
    </source>
</evidence>
<comment type="subcellular location">
    <subcellularLocation>
        <location evidence="1">Cell membrane</location>
        <topology evidence="1">Multi-pass membrane protein</topology>
    </subcellularLocation>
</comment>
<dbReference type="PANTHER" id="PTHR43848:SF2">
    <property type="entry name" value="PUTRESCINE TRANSPORT SYSTEM PERMEASE PROTEIN POTI"/>
    <property type="match status" value="1"/>
</dbReference>
<feature type="transmembrane region" description="Helical" evidence="8">
    <location>
        <begin position="208"/>
        <end position="226"/>
    </location>
</feature>
<evidence type="ECO:0000256" key="8">
    <source>
        <dbReference type="SAM" id="Phobius"/>
    </source>
</evidence>
<keyword evidence="7 8" id="KW-0472">Membrane</keyword>